<dbReference type="FunFam" id="3.20.20.70:FF:000197">
    <property type="entry name" value="Alpha-galactosidase"/>
    <property type="match status" value="1"/>
</dbReference>
<organism evidence="10 11">
    <name type="scientific">Rotaria sordida</name>
    <dbReference type="NCBI Taxonomy" id="392033"/>
    <lineage>
        <taxon>Eukaryota</taxon>
        <taxon>Metazoa</taxon>
        <taxon>Spiralia</taxon>
        <taxon>Gnathifera</taxon>
        <taxon>Rotifera</taxon>
        <taxon>Eurotatoria</taxon>
        <taxon>Bdelloidea</taxon>
        <taxon>Philodinida</taxon>
        <taxon>Philodinidae</taxon>
        <taxon>Rotaria</taxon>
    </lineage>
</organism>
<evidence type="ECO:0000256" key="2">
    <source>
        <dbReference type="ARBA" id="ARBA00009743"/>
    </source>
</evidence>
<comment type="caution">
    <text evidence="10">The sequence shown here is derived from an EMBL/GenBank/DDBJ whole genome shotgun (WGS) entry which is preliminary data.</text>
</comment>
<evidence type="ECO:0000256" key="6">
    <source>
        <dbReference type="ARBA" id="ARBA00023295"/>
    </source>
</evidence>
<dbReference type="Gene3D" id="2.60.40.1180">
    <property type="entry name" value="Golgi alpha-mannosidase II"/>
    <property type="match status" value="1"/>
</dbReference>
<evidence type="ECO:0000256" key="1">
    <source>
        <dbReference type="ARBA" id="ARBA00001255"/>
    </source>
</evidence>
<dbReference type="SUPFAM" id="SSF51011">
    <property type="entry name" value="Glycosyl hydrolase domain"/>
    <property type="match status" value="1"/>
</dbReference>
<protein>
    <recommendedName>
        <fullName evidence="3 7">Alpha-galactosidase</fullName>
        <ecNumber evidence="7">3.2.1.-</ecNumber>
    </recommendedName>
</protein>
<dbReference type="AlphaFoldDB" id="A0A814AT05"/>
<dbReference type="CDD" id="cd14792">
    <property type="entry name" value="GH27"/>
    <property type="match status" value="1"/>
</dbReference>
<dbReference type="EMBL" id="CAJNOL010000189">
    <property type="protein sequence ID" value="CAF0919376.1"/>
    <property type="molecule type" value="Genomic_DNA"/>
</dbReference>
<dbReference type="InterPro" id="IPR013780">
    <property type="entry name" value="Glyco_hydro_b"/>
</dbReference>
<feature type="signal peptide" evidence="8">
    <location>
        <begin position="1"/>
        <end position="19"/>
    </location>
</feature>
<dbReference type="InterPro" id="IPR041233">
    <property type="entry name" value="Melibiase_C"/>
</dbReference>
<evidence type="ECO:0000256" key="3">
    <source>
        <dbReference type="ARBA" id="ARBA00012755"/>
    </source>
</evidence>
<keyword evidence="7" id="KW-1015">Disulfide bond</keyword>
<dbReference type="SUPFAM" id="SSF51445">
    <property type="entry name" value="(Trans)glycosidases"/>
    <property type="match status" value="1"/>
</dbReference>
<dbReference type="InterPro" id="IPR002241">
    <property type="entry name" value="Glyco_hydro_27"/>
</dbReference>
<proteinExistence type="inferred from homology"/>
<keyword evidence="6 7" id="KW-0326">Glycosidase</keyword>
<dbReference type="InterPro" id="IPR000111">
    <property type="entry name" value="Glyco_hydro_27/36_CS"/>
</dbReference>
<reference evidence="10" key="1">
    <citation type="submission" date="2021-02" db="EMBL/GenBank/DDBJ databases">
        <authorList>
            <person name="Nowell W R."/>
        </authorList>
    </citation>
    <scope>NUCLEOTIDE SEQUENCE</scope>
</reference>
<comment type="similarity">
    <text evidence="2 7">Belongs to the glycosyl hydrolase 27 family.</text>
</comment>
<evidence type="ECO:0000313" key="10">
    <source>
        <dbReference type="EMBL" id="CAF0919376.1"/>
    </source>
</evidence>
<dbReference type="PANTHER" id="PTHR11452">
    <property type="entry name" value="ALPHA-GALACTOSIDASE/ALPHA-N-ACETYLGALACTOSAMINIDASE"/>
    <property type="match status" value="1"/>
</dbReference>
<comment type="subunit">
    <text evidence="7">Homodimer.</text>
</comment>
<accession>A0A814AT05</accession>
<feature type="domain" description="Alpha galactosidase C-terminal" evidence="9">
    <location>
        <begin position="348"/>
        <end position="415"/>
    </location>
</feature>
<dbReference type="GO" id="GO:0004557">
    <property type="term" value="F:alpha-galactosidase activity"/>
    <property type="evidence" value="ECO:0007669"/>
    <property type="project" value="UniProtKB-EC"/>
</dbReference>
<keyword evidence="11" id="KW-1185">Reference proteome</keyword>
<dbReference type="PRINTS" id="PR00740">
    <property type="entry name" value="GLHYDRLASE27"/>
</dbReference>
<dbReference type="Gene3D" id="3.20.20.70">
    <property type="entry name" value="Aldolase class I"/>
    <property type="match status" value="1"/>
</dbReference>
<dbReference type="Pfam" id="PF16499">
    <property type="entry name" value="Melibiase_2"/>
    <property type="match status" value="1"/>
</dbReference>
<gene>
    <name evidence="10" type="ORF">JXQ802_LOCUS10049</name>
</gene>
<dbReference type="GO" id="GO:0005975">
    <property type="term" value="P:carbohydrate metabolic process"/>
    <property type="evidence" value="ECO:0007669"/>
    <property type="project" value="InterPro"/>
</dbReference>
<dbReference type="Pfam" id="PF17801">
    <property type="entry name" value="Melibiase_C"/>
    <property type="match status" value="1"/>
</dbReference>
<dbReference type="Proteomes" id="UP000663870">
    <property type="component" value="Unassembled WGS sequence"/>
</dbReference>
<feature type="chain" id="PRO_5033052907" description="Alpha-galactosidase" evidence="8">
    <location>
        <begin position="20"/>
        <end position="426"/>
    </location>
</feature>
<dbReference type="PROSITE" id="PS00512">
    <property type="entry name" value="ALPHA_GALACTOSIDASE"/>
    <property type="match status" value="1"/>
</dbReference>
<name>A0A814AT05_9BILA</name>
<evidence type="ECO:0000256" key="8">
    <source>
        <dbReference type="SAM" id="SignalP"/>
    </source>
</evidence>
<evidence type="ECO:0000313" key="11">
    <source>
        <dbReference type="Proteomes" id="UP000663870"/>
    </source>
</evidence>
<dbReference type="InterPro" id="IPR013785">
    <property type="entry name" value="Aldolase_TIM"/>
</dbReference>
<evidence type="ECO:0000256" key="4">
    <source>
        <dbReference type="ARBA" id="ARBA00022729"/>
    </source>
</evidence>
<comment type="catalytic activity">
    <reaction evidence="1">
        <text>Hydrolysis of terminal, non-reducing alpha-D-galactose residues in alpha-D-galactosides, including galactose oligosaccharides, galactomannans and galactolipids.</text>
        <dbReference type="EC" id="3.2.1.22"/>
    </reaction>
</comment>
<dbReference type="InterPro" id="IPR017853">
    <property type="entry name" value="GH"/>
</dbReference>
<dbReference type="EC" id="3.2.1.-" evidence="7"/>
<evidence type="ECO:0000256" key="5">
    <source>
        <dbReference type="ARBA" id="ARBA00022801"/>
    </source>
</evidence>
<keyword evidence="5 7" id="KW-0378">Hydrolase</keyword>
<evidence type="ECO:0000256" key="7">
    <source>
        <dbReference type="RuleBase" id="RU361168"/>
    </source>
</evidence>
<keyword evidence="4 8" id="KW-0732">Signal</keyword>
<sequence>MLFIILSLLLFINPLLISSLNNGLALTPPMGWSTWNVFHCDYTEEDIMEMADMLVASGMLSAGYKYLNIDDCWEASYRDPVSGMLKYNETRFPHGMLALSDYIHSKGLLFGIYSSSGERTCQNYPGSWQHEFLDAALFSSWNVDFLKLDCCYQDNIKDRATAFISWSKALLIQNRSIVYSCDSDELILNENNLEFPFQWAPEYCNMARISWDIYDEWKSTLSIIDRAANIYYASQPGYWNDLDILTVGLGKQTIEEYTSQFSLWAIMSSPLIAGNDLRIMTKEIANILTNKEVIAINQDKLGRSGNMIRRALDGSYEVWAKPIYYENISQVYDINNILRFNPLPFHGVVLLNRLNITANITLEFNDLFDHHLSPHPPTPIWTVSIRDLWLHQDLGEFVENWKAINVPAHGVRMITVSLLNATNFHH</sequence>
<evidence type="ECO:0000259" key="9">
    <source>
        <dbReference type="Pfam" id="PF17801"/>
    </source>
</evidence>
<dbReference type="PANTHER" id="PTHR11452:SF75">
    <property type="entry name" value="ALPHA-GALACTOSIDASE MEL1"/>
    <property type="match status" value="1"/>
</dbReference>